<dbReference type="AlphaFoldDB" id="A0A9Q9BQS2"/>
<feature type="transmembrane region" description="Helical" evidence="2">
    <location>
        <begin position="889"/>
        <end position="914"/>
    </location>
</feature>
<dbReference type="EMBL" id="CP101127">
    <property type="protein sequence ID" value="UTO25604.1"/>
    <property type="molecule type" value="Genomic_DNA"/>
</dbReference>
<accession>A0A9Q9BQS2</accession>
<proteinExistence type="predicted"/>
<name>A0A9Q9BQS2_9BACT</name>
<dbReference type="NCBIfam" id="NF045892">
    <property type="entry name" value="ICE_Mbov_0399"/>
    <property type="match status" value="1"/>
</dbReference>
<gene>
    <name evidence="3" type="ORF">NMG93_01835</name>
</gene>
<feature type="region of interest" description="Disordered" evidence="1">
    <location>
        <begin position="851"/>
        <end position="877"/>
    </location>
</feature>
<keyword evidence="2" id="KW-1133">Transmembrane helix</keyword>
<keyword evidence="2" id="KW-0472">Membrane</keyword>
<evidence type="ECO:0000313" key="3">
    <source>
        <dbReference type="EMBL" id="UTO25604.1"/>
    </source>
</evidence>
<reference evidence="3" key="1">
    <citation type="submission" date="2022-07" db="EMBL/GenBank/DDBJ databases">
        <title>Complete genome of Mycoplasma hyosynoviae B1.</title>
        <authorList>
            <person name="Spergser J."/>
        </authorList>
    </citation>
    <scope>NUCLEOTIDE SEQUENCE</scope>
    <source>
        <strain evidence="3">B1</strain>
    </source>
</reference>
<sequence length="962" mass="112683">MHLKFSSIYDTYGEKGFKSRLFFKYGKVINQRSLHDIQKDPNFDITKQVETDKPIKLEEPNGNYGGKWLINSPLQVEFIANREESEVLFINGQKIDVLNRHFKYHLKDLRTSANDEEKIALDEKDKNKTQNELNDNNSRKKNEYIIEIKKYKSGSNNSGQPISTYKIKFLIVEQNLNQSLKWFAWNPEINPEQKELITPELTKDGKTLTDKDGNPLANPKYDESIDPNTGTKKQILWIPKSTLNKKITEKLKFWYPKIDILNDYGIFAEASVLGKGALRNLIVDKNIIKNSNVKYYKCKIYDKQTNKWLKNDELEMQELSPENGNSQNAYMSEEGVWLIAASSNGSISNVKLVIIDENNTPKNYFLDELKNKFDNNGIELVRKFELFWNSTLGVYFKNWLINERHYEEARINKISYDALLPLYNEYVNGSWEFYNPNEIDKTIDIFNDFKWSKLNNLNGLTNQKAIKEFVLNYIRKNIASNKLTKNLMENKDWFISEFTNINDENKFLQALANVSIYGTNENNNYEGVKLTLIGKGLYANSKKEIYFRNEAWHIYNPPIDLSKIDIQDNLTFNISKQTFEGKNIPEEVADENYRKAIENKVLNFINFQLLEYKNKTKQNGKEIEMILDKDLEIDNFNEVIAHLMRGKVLDKPIELKLIGKNANLYNYKTINFKNLGDGGKFNLKNLSYVLMDNKNIIKETNPSKIKEKIIELVKEAANKLALQIDKDYKIFAINNDAYWLELVSKYDDPKLKENKEFYDKLVKALEELKNRKTFKYGDKDIDIEFESKDLNIKNQLEHYKNLIIEELLREINNNGLNEKVLSKKIILLPTDTTKGFGYGYIINRVDKAYNPSKDPEWKPNPNPSEDDDIVNPSNKPNKDKGFKKIAKTWWFPLVMIISIIGLLVGTIFLTKTLLRKYGWSFGKRARRNKNKKYEKAITKRKKFLEKEHIKNQKELEKNIHKN</sequence>
<evidence type="ECO:0000313" key="4">
    <source>
        <dbReference type="Proteomes" id="UP001059349"/>
    </source>
</evidence>
<evidence type="ECO:0000256" key="1">
    <source>
        <dbReference type="SAM" id="MobiDB-lite"/>
    </source>
</evidence>
<keyword evidence="2" id="KW-0812">Transmembrane</keyword>
<evidence type="ECO:0000256" key="2">
    <source>
        <dbReference type="SAM" id="Phobius"/>
    </source>
</evidence>
<organism evidence="3 4">
    <name type="scientific">Metamycoplasma hyosynoviae</name>
    <dbReference type="NCBI Taxonomy" id="29559"/>
    <lineage>
        <taxon>Bacteria</taxon>
        <taxon>Bacillati</taxon>
        <taxon>Mycoplasmatota</taxon>
        <taxon>Mycoplasmoidales</taxon>
        <taxon>Metamycoplasmataceae</taxon>
        <taxon>Metamycoplasma</taxon>
    </lineage>
</organism>
<dbReference type="Proteomes" id="UP001059349">
    <property type="component" value="Chromosome"/>
</dbReference>
<protein>
    <submittedName>
        <fullName evidence="3">Uncharacterized protein</fullName>
    </submittedName>
</protein>